<comment type="function">
    <text evidence="7">Thiolesterase that catalyzes the hydrolysis of S-D-lactoyl-glutathione to form glutathione and D-lactic acid.</text>
</comment>
<keyword evidence="5 7" id="KW-0378">Hydrolase</keyword>
<feature type="binding site" evidence="7">
    <location>
        <position position="139"/>
    </location>
    <ligand>
        <name>Zn(2+)</name>
        <dbReference type="ChEBI" id="CHEBI:29105"/>
        <label>2</label>
    </ligand>
</feature>
<name>A0ABS5HBJ2_9GAMM</name>
<comment type="cofactor">
    <cofactor evidence="7">
        <name>Zn(2+)</name>
        <dbReference type="ChEBI" id="CHEBI:29105"/>
    </cofactor>
    <text evidence="7">Binds 2 Zn(2+) ions per subunit.</text>
</comment>
<evidence type="ECO:0000313" key="10">
    <source>
        <dbReference type="Proteomes" id="UP000679722"/>
    </source>
</evidence>
<dbReference type="InterPro" id="IPR036866">
    <property type="entry name" value="RibonucZ/Hydroxyglut_hydro"/>
</dbReference>
<evidence type="ECO:0000259" key="8">
    <source>
        <dbReference type="SMART" id="SM00849"/>
    </source>
</evidence>
<organism evidence="9 10">
    <name type="scientific">Marinomonas vulgaris</name>
    <dbReference type="NCBI Taxonomy" id="2823372"/>
    <lineage>
        <taxon>Bacteria</taxon>
        <taxon>Pseudomonadati</taxon>
        <taxon>Pseudomonadota</taxon>
        <taxon>Gammaproteobacteria</taxon>
        <taxon>Oceanospirillales</taxon>
        <taxon>Oceanospirillaceae</taxon>
        <taxon>Marinomonas</taxon>
    </lineage>
</organism>
<dbReference type="EMBL" id="JAGSSV010000008">
    <property type="protein sequence ID" value="MBR7889032.1"/>
    <property type="molecule type" value="Genomic_DNA"/>
</dbReference>
<protein>
    <recommendedName>
        <fullName evidence="7">Hydroxyacylglutathione hydrolase</fullName>
        <ecNumber evidence="7">3.1.2.6</ecNumber>
    </recommendedName>
    <alternativeName>
        <fullName evidence="7">Glyoxalase II</fullName>
        <shortName evidence="7">Glx II</shortName>
    </alternativeName>
</protein>
<feature type="binding site" evidence="7">
    <location>
        <position position="139"/>
    </location>
    <ligand>
        <name>Zn(2+)</name>
        <dbReference type="ChEBI" id="CHEBI:29105"/>
        <label>1</label>
    </ligand>
</feature>
<dbReference type="InterPro" id="IPR050110">
    <property type="entry name" value="Glyoxalase_II_hydrolase"/>
</dbReference>
<comment type="similarity">
    <text evidence="3 7">Belongs to the metallo-beta-lactamase superfamily. Glyoxalase II family.</text>
</comment>
<feature type="binding site" evidence="7">
    <location>
        <position position="56"/>
    </location>
    <ligand>
        <name>Zn(2+)</name>
        <dbReference type="ChEBI" id="CHEBI:29105"/>
        <label>1</label>
    </ligand>
</feature>
<dbReference type="RefSeq" id="WP_211536372.1">
    <property type="nucleotide sequence ID" value="NZ_JAGSSV010000008.1"/>
</dbReference>
<feature type="domain" description="Metallo-beta-lactamase" evidence="8">
    <location>
        <begin position="11"/>
        <end position="177"/>
    </location>
</feature>
<evidence type="ECO:0000256" key="2">
    <source>
        <dbReference type="ARBA" id="ARBA00004963"/>
    </source>
</evidence>
<dbReference type="InterPro" id="IPR001279">
    <property type="entry name" value="Metallo-B-lactamas"/>
</dbReference>
<dbReference type="InterPro" id="IPR035680">
    <property type="entry name" value="Clx_II_MBL"/>
</dbReference>
<dbReference type="Proteomes" id="UP000679722">
    <property type="component" value="Unassembled WGS sequence"/>
</dbReference>
<dbReference type="EC" id="3.1.2.6" evidence="7"/>
<evidence type="ECO:0000256" key="7">
    <source>
        <dbReference type="HAMAP-Rule" id="MF_01374"/>
    </source>
</evidence>
<comment type="catalytic activity">
    <reaction evidence="1 7">
        <text>an S-(2-hydroxyacyl)glutathione + H2O = a 2-hydroxy carboxylate + glutathione + H(+)</text>
        <dbReference type="Rhea" id="RHEA:21864"/>
        <dbReference type="ChEBI" id="CHEBI:15377"/>
        <dbReference type="ChEBI" id="CHEBI:15378"/>
        <dbReference type="ChEBI" id="CHEBI:57925"/>
        <dbReference type="ChEBI" id="CHEBI:58896"/>
        <dbReference type="ChEBI" id="CHEBI:71261"/>
        <dbReference type="EC" id="3.1.2.6"/>
    </reaction>
</comment>
<feature type="binding site" evidence="7">
    <location>
        <position position="177"/>
    </location>
    <ligand>
        <name>Zn(2+)</name>
        <dbReference type="ChEBI" id="CHEBI:29105"/>
        <label>2</label>
    </ligand>
</feature>
<comment type="subunit">
    <text evidence="7">Monomer.</text>
</comment>
<comment type="caution">
    <text evidence="9">The sequence shown here is derived from an EMBL/GenBank/DDBJ whole genome shotgun (WGS) entry which is preliminary data.</text>
</comment>
<dbReference type="PIRSF" id="PIRSF005457">
    <property type="entry name" value="Glx"/>
    <property type="match status" value="1"/>
</dbReference>
<evidence type="ECO:0000313" key="9">
    <source>
        <dbReference type="EMBL" id="MBR7889032.1"/>
    </source>
</evidence>
<dbReference type="HAMAP" id="MF_01374">
    <property type="entry name" value="Glyoxalase_2"/>
    <property type="match status" value="1"/>
</dbReference>
<dbReference type="Gene3D" id="3.60.15.10">
    <property type="entry name" value="Ribonuclease Z/Hydroxyacylglutathione hydrolase-like"/>
    <property type="match status" value="1"/>
</dbReference>
<proteinExistence type="inferred from homology"/>
<evidence type="ECO:0000256" key="1">
    <source>
        <dbReference type="ARBA" id="ARBA00001623"/>
    </source>
</evidence>
<keyword evidence="6 7" id="KW-0862">Zinc</keyword>
<feature type="binding site" evidence="7">
    <location>
        <position position="109"/>
    </location>
    <ligand>
        <name>Zn(2+)</name>
        <dbReference type="ChEBI" id="CHEBI:29105"/>
        <label>1</label>
    </ligand>
</feature>
<dbReference type="CDD" id="cd07723">
    <property type="entry name" value="hydroxyacylglutathione_hydrolase_MBL-fold"/>
    <property type="match status" value="1"/>
</dbReference>
<dbReference type="Pfam" id="PF00753">
    <property type="entry name" value="Lactamase_B"/>
    <property type="match status" value="1"/>
</dbReference>
<dbReference type="NCBIfam" id="TIGR03413">
    <property type="entry name" value="GSH_gloB"/>
    <property type="match status" value="1"/>
</dbReference>
<accession>A0ABS5HBJ2</accession>
<keyword evidence="4 7" id="KW-0479">Metal-binding</keyword>
<dbReference type="GO" id="GO:0004416">
    <property type="term" value="F:hydroxyacylglutathione hydrolase activity"/>
    <property type="evidence" value="ECO:0007669"/>
    <property type="project" value="UniProtKB-EC"/>
</dbReference>
<evidence type="ECO:0000256" key="3">
    <source>
        <dbReference type="ARBA" id="ARBA00006759"/>
    </source>
</evidence>
<evidence type="ECO:0000256" key="5">
    <source>
        <dbReference type="ARBA" id="ARBA00022801"/>
    </source>
</evidence>
<keyword evidence="10" id="KW-1185">Reference proteome</keyword>
<feature type="binding site" evidence="7">
    <location>
        <position position="59"/>
    </location>
    <ligand>
        <name>Zn(2+)</name>
        <dbReference type="ChEBI" id="CHEBI:29105"/>
        <label>2</label>
    </ligand>
</feature>
<feature type="binding site" evidence="7">
    <location>
        <position position="58"/>
    </location>
    <ligand>
        <name>Zn(2+)</name>
        <dbReference type="ChEBI" id="CHEBI:29105"/>
        <label>2</label>
    </ligand>
</feature>
<evidence type="ECO:0000256" key="4">
    <source>
        <dbReference type="ARBA" id="ARBA00022723"/>
    </source>
</evidence>
<dbReference type="InterPro" id="IPR017782">
    <property type="entry name" value="Hydroxyacylglutathione_Hdrlase"/>
</dbReference>
<dbReference type="PANTHER" id="PTHR43705">
    <property type="entry name" value="HYDROXYACYLGLUTATHIONE HYDROLASE"/>
    <property type="match status" value="1"/>
</dbReference>
<comment type="pathway">
    <text evidence="2 7">Secondary metabolite metabolism; methylglyoxal degradation; (R)-lactate from methylglyoxal: step 2/2.</text>
</comment>
<reference evidence="10" key="1">
    <citation type="submission" date="2023-07" db="EMBL/GenBank/DDBJ databases">
        <title>Marinomonas vulgaris A79, complete genome.</title>
        <authorList>
            <person name="Ying J.-J."/>
        </authorList>
    </citation>
    <scope>NUCLEOTIDE SEQUENCE [LARGE SCALE GENOMIC DNA]</scope>
    <source>
        <strain evidence="10">A79</strain>
    </source>
</reference>
<dbReference type="PANTHER" id="PTHR43705:SF1">
    <property type="entry name" value="HYDROXYACYLGLUTATHIONE HYDROLASE GLOB"/>
    <property type="match status" value="1"/>
</dbReference>
<feature type="binding site" evidence="7">
    <location>
        <position position="54"/>
    </location>
    <ligand>
        <name>Zn(2+)</name>
        <dbReference type="ChEBI" id="CHEBI:29105"/>
        <label>1</label>
    </ligand>
</feature>
<dbReference type="InterPro" id="IPR032282">
    <property type="entry name" value="HAGH_C"/>
</dbReference>
<dbReference type="SMART" id="SM00849">
    <property type="entry name" value="Lactamase_B"/>
    <property type="match status" value="1"/>
</dbReference>
<gene>
    <name evidence="7 9" type="primary">gloB</name>
    <name evidence="9" type="ORF">J9B83_08725</name>
</gene>
<evidence type="ECO:0000256" key="6">
    <source>
        <dbReference type="ARBA" id="ARBA00022833"/>
    </source>
</evidence>
<dbReference type="Pfam" id="PF16123">
    <property type="entry name" value="HAGH_C"/>
    <property type="match status" value="1"/>
</dbReference>
<sequence>MTIFPLPAFNDNYIWILQDKDSSAIWAVDPGKAEVVLDYCQQHQHSLKGIIITHHHKDHTGGVAELREQTGCVVYGPKHLVNLVTHPVDDGDSLDIFAQRFSVLATPGHTLDHLCYFSSLEDTATNAPTPESPILFCGDTLFRGGCGRIMEGTPEQMLAAMERIAALPDNTKLYGTHEYTLANYRFALSLEPDNLDLINSTDLCQQWRNRGQVTLPTELSVEKKTNPFLRTHLNSVKNQAAQQLNEIPSEDPVAAFSQVRRAKDSFS</sequence>
<dbReference type="SUPFAM" id="SSF56281">
    <property type="entry name" value="Metallo-hydrolase/oxidoreductase"/>
    <property type="match status" value="1"/>
</dbReference>